<reference evidence="10" key="1">
    <citation type="submission" date="2021-02" db="EMBL/GenBank/DDBJ databases">
        <authorList>
            <person name="Nowell W R."/>
        </authorList>
    </citation>
    <scope>NUCLEOTIDE SEQUENCE</scope>
</reference>
<dbReference type="PROSITE" id="PS50082">
    <property type="entry name" value="WD_REPEATS_2"/>
    <property type="match status" value="2"/>
</dbReference>
<dbReference type="Proteomes" id="UP000681722">
    <property type="component" value="Unassembled WGS sequence"/>
</dbReference>
<keyword evidence="7" id="KW-0966">Cell projection</keyword>
<dbReference type="EMBL" id="CAJNOQ010004979">
    <property type="protein sequence ID" value="CAF1081452.1"/>
    <property type="molecule type" value="Genomic_DNA"/>
</dbReference>
<sequence length="391" mass="43994">MMDGGLIQIEVCRKKGKPCHNGSIQQILLHESDIFTVGEDGYIRVWDFETIDTAEAVEEGGKMEIEPLNELKVGTDSKLMGITHGADNDMALWFAQDANGNVWKLDLSFSKNSLDPEIVQSFMSGAITGLDVSTSYDIFAASAGNSVRIMHTFTQDVLAQRIFNKKTTSLKWIPSAVDEKSDGIFLGFEDGVVRFVRLRSVTNKSEKKLDFDIRLSQVIKPHTKSVTCIALEVSNRWVATGSADGTVFFFNFSPKGLTPIGFVNTKNAVTYMTWTPSHYAKPRLMVCLNNGTVLEYDAPTGRYDATTSYSIESQLAVRIFKFRSIKSKLRHEEELERKRKEEEERQKKLEEERRLRGIEKKDKATYTDLTILISVYSTATATADVVIVFTF</sequence>
<dbReference type="AlphaFoldDB" id="A0A814MN38"/>
<dbReference type="Proteomes" id="UP000682733">
    <property type="component" value="Unassembled WGS sequence"/>
</dbReference>
<dbReference type="EMBL" id="CAJOBC010004980">
    <property type="protein sequence ID" value="CAF3847292.1"/>
    <property type="molecule type" value="Genomic_DNA"/>
</dbReference>
<feature type="coiled-coil region" evidence="9">
    <location>
        <begin position="325"/>
        <end position="361"/>
    </location>
</feature>
<evidence type="ECO:0000256" key="5">
    <source>
        <dbReference type="ARBA" id="ARBA00023054"/>
    </source>
</evidence>
<dbReference type="InterPro" id="IPR001680">
    <property type="entry name" value="WD40_rpt"/>
</dbReference>
<organism evidence="10 14">
    <name type="scientific">Didymodactylos carnosus</name>
    <dbReference type="NCBI Taxonomy" id="1234261"/>
    <lineage>
        <taxon>Eukaryota</taxon>
        <taxon>Metazoa</taxon>
        <taxon>Spiralia</taxon>
        <taxon>Gnathifera</taxon>
        <taxon>Rotifera</taxon>
        <taxon>Eurotatoria</taxon>
        <taxon>Bdelloidea</taxon>
        <taxon>Philodinida</taxon>
        <taxon>Philodinidae</taxon>
        <taxon>Didymodactylos</taxon>
    </lineage>
</organism>
<keyword evidence="14" id="KW-1185">Reference proteome</keyword>
<keyword evidence="4" id="KW-0677">Repeat</keyword>
<evidence type="ECO:0000256" key="6">
    <source>
        <dbReference type="ARBA" id="ARBA00023212"/>
    </source>
</evidence>
<dbReference type="InterPro" id="IPR015943">
    <property type="entry name" value="WD40/YVTN_repeat-like_dom_sf"/>
</dbReference>
<evidence type="ECO:0000313" key="14">
    <source>
        <dbReference type="Proteomes" id="UP000663829"/>
    </source>
</evidence>
<keyword evidence="6" id="KW-0206">Cytoskeleton</keyword>
<evidence type="ECO:0000256" key="1">
    <source>
        <dbReference type="ARBA" id="ARBA00004430"/>
    </source>
</evidence>
<dbReference type="Proteomes" id="UP000663829">
    <property type="component" value="Unassembled WGS sequence"/>
</dbReference>
<dbReference type="PROSITE" id="PS00678">
    <property type="entry name" value="WD_REPEATS_1"/>
    <property type="match status" value="1"/>
</dbReference>
<dbReference type="PANTHER" id="PTHR14885:SF3">
    <property type="entry name" value="CILIA- AND FLAGELLA-ASSOCIATED PROTEIN 44"/>
    <property type="match status" value="1"/>
</dbReference>
<dbReference type="Proteomes" id="UP000677228">
    <property type="component" value="Unassembled WGS sequence"/>
</dbReference>
<evidence type="ECO:0000256" key="2">
    <source>
        <dbReference type="ARBA" id="ARBA00022490"/>
    </source>
</evidence>
<evidence type="ECO:0000256" key="9">
    <source>
        <dbReference type="SAM" id="Coils"/>
    </source>
</evidence>
<dbReference type="SUPFAM" id="SSF50978">
    <property type="entry name" value="WD40 repeat-like"/>
    <property type="match status" value="1"/>
</dbReference>
<dbReference type="SMART" id="SM00320">
    <property type="entry name" value="WD40"/>
    <property type="match status" value="4"/>
</dbReference>
<dbReference type="InterPro" id="IPR019775">
    <property type="entry name" value="WD40_repeat_CS"/>
</dbReference>
<feature type="repeat" description="WD" evidence="8">
    <location>
        <begin position="34"/>
        <end position="56"/>
    </location>
</feature>
<feature type="repeat" description="WD" evidence="8">
    <location>
        <begin position="219"/>
        <end position="253"/>
    </location>
</feature>
<name>A0A814MN38_9BILA</name>
<evidence type="ECO:0000256" key="8">
    <source>
        <dbReference type="PROSITE-ProRule" id="PRU00221"/>
    </source>
</evidence>
<dbReference type="GO" id="GO:0003341">
    <property type="term" value="P:cilium movement"/>
    <property type="evidence" value="ECO:0007669"/>
    <property type="project" value="UniProtKB-ARBA"/>
</dbReference>
<dbReference type="Gene3D" id="2.130.10.10">
    <property type="entry name" value="YVTN repeat-like/Quinoprotein amine dehydrogenase"/>
    <property type="match status" value="1"/>
</dbReference>
<accession>A0A814MN38</accession>
<evidence type="ECO:0000256" key="4">
    <source>
        <dbReference type="ARBA" id="ARBA00022737"/>
    </source>
</evidence>
<keyword evidence="3 8" id="KW-0853">WD repeat</keyword>
<dbReference type="Pfam" id="PF00400">
    <property type="entry name" value="WD40"/>
    <property type="match status" value="1"/>
</dbReference>
<keyword evidence="2" id="KW-0963">Cytoplasm</keyword>
<comment type="subcellular location">
    <subcellularLocation>
        <location evidence="1">Cytoplasm</location>
        <location evidence="1">Cytoskeleton</location>
        <location evidence="1">Cilium axoneme</location>
    </subcellularLocation>
</comment>
<keyword evidence="5 9" id="KW-0175">Coiled coil</keyword>
<protein>
    <submittedName>
        <fullName evidence="10">Uncharacterized protein</fullName>
    </submittedName>
</protein>
<gene>
    <name evidence="10" type="ORF">GPM918_LOCUS17789</name>
    <name evidence="11" type="ORF">OVA965_LOCUS23480</name>
    <name evidence="12" type="ORF">SRO942_LOCUS17788</name>
    <name evidence="13" type="ORF">TMI583_LOCUS24199</name>
</gene>
<dbReference type="OrthoDB" id="1935234at2759"/>
<dbReference type="GO" id="GO:0005930">
    <property type="term" value="C:axoneme"/>
    <property type="evidence" value="ECO:0007669"/>
    <property type="project" value="UniProtKB-SubCell"/>
</dbReference>
<evidence type="ECO:0000313" key="12">
    <source>
        <dbReference type="EMBL" id="CAF3847292.1"/>
    </source>
</evidence>
<evidence type="ECO:0000313" key="10">
    <source>
        <dbReference type="EMBL" id="CAF1081452.1"/>
    </source>
</evidence>
<evidence type="ECO:0000256" key="3">
    <source>
        <dbReference type="ARBA" id="ARBA00022574"/>
    </source>
</evidence>
<proteinExistence type="predicted"/>
<comment type="caution">
    <text evidence="10">The sequence shown here is derived from an EMBL/GenBank/DDBJ whole genome shotgun (WGS) entry which is preliminary data.</text>
</comment>
<dbReference type="InterPro" id="IPR036322">
    <property type="entry name" value="WD40_repeat_dom_sf"/>
</dbReference>
<dbReference type="EMBL" id="CAJNOK010013706">
    <property type="protein sequence ID" value="CAF1189840.1"/>
    <property type="molecule type" value="Genomic_DNA"/>
</dbReference>
<evidence type="ECO:0000256" key="7">
    <source>
        <dbReference type="ARBA" id="ARBA00023273"/>
    </source>
</evidence>
<evidence type="ECO:0000313" key="13">
    <source>
        <dbReference type="EMBL" id="CAF4000885.1"/>
    </source>
</evidence>
<evidence type="ECO:0000313" key="11">
    <source>
        <dbReference type="EMBL" id="CAF1189840.1"/>
    </source>
</evidence>
<dbReference type="EMBL" id="CAJOBA010035236">
    <property type="protein sequence ID" value="CAF4000885.1"/>
    <property type="molecule type" value="Genomic_DNA"/>
</dbReference>
<dbReference type="PANTHER" id="PTHR14885">
    <property type="entry name" value="CILIA- AND FLAGELLA-ASSOCIATED PROTEIN 43-RELATED"/>
    <property type="match status" value="1"/>
</dbReference>